<dbReference type="AlphaFoldDB" id="A0A1G9JLK4"/>
<dbReference type="STRING" id="321763.SAMN04488692_10425"/>
<keyword evidence="2" id="KW-1185">Reference proteome</keyword>
<evidence type="ECO:0008006" key="3">
    <source>
        <dbReference type="Google" id="ProtNLM"/>
    </source>
</evidence>
<reference evidence="1 2" key="1">
    <citation type="submission" date="2016-10" db="EMBL/GenBank/DDBJ databases">
        <authorList>
            <person name="de Groot N.N."/>
        </authorList>
    </citation>
    <scope>NUCLEOTIDE SEQUENCE [LARGE SCALE GENOMIC DNA]</scope>
    <source>
        <strain evidence="1 2">SLAS-1</strain>
    </source>
</reference>
<proteinExistence type="predicted"/>
<evidence type="ECO:0000313" key="1">
    <source>
        <dbReference type="EMBL" id="SDL38166.1"/>
    </source>
</evidence>
<organism evidence="1 2">
    <name type="scientific">Halarsenatibacter silvermanii</name>
    <dbReference type="NCBI Taxonomy" id="321763"/>
    <lineage>
        <taxon>Bacteria</taxon>
        <taxon>Bacillati</taxon>
        <taxon>Bacillota</taxon>
        <taxon>Clostridia</taxon>
        <taxon>Halanaerobiales</taxon>
        <taxon>Halarsenatibacteraceae</taxon>
        <taxon>Halarsenatibacter</taxon>
    </lineage>
</organism>
<gene>
    <name evidence="1" type="ORF">SAMN04488692_10425</name>
</gene>
<dbReference type="RefSeq" id="WP_089758452.1">
    <property type="nucleotide sequence ID" value="NZ_FNGO01000004.1"/>
</dbReference>
<dbReference type="EMBL" id="FNGO01000004">
    <property type="protein sequence ID" value="SDL38166.1"/>
    <property type="molecule type" value="Genomic_DNA"/>
</dbReference>
<name>A0A1G9JLK4_9FIRM</name>
<dbReference type="Proteomes" id="UP000199476">
    <property type="component" value="Unassembled WGS sequence"/>
</dbReference>
<accession>A0A1G9JLK4</accession>
<protein>
    <recommendedName>
        <fullName evidence="3">Signal transducing protein</fullName>
    </recommendedName>
</protein>
<sequence>MNEREDFERILELKNEFQAGLISTELESRDIPHVVKSNFDKAYNGVFQFQHGWGYLLAPSRYREKIEKIYSDLEEDKNQNDRKK</sequence>
<dbReference type="OrthoDB" id="9793197at2"/>
<evidence type="ECO:0000313" key="2">
    <source>
        <dbReference type="Proteomes" id="UP000199476"/>
    </source>
</evidence>